<accession>A0A6A5TCK0</accession>
<feature type="region of interest" description="Disordered" evidence="1">
    <location>
        <begin position="1"/>
        <end position="26"/>
    </location>
</feature>
<proteinExistence type="predicted"/>
<feature type="domain" description="NAD-dependent epimerase/dehydratase" evidence="2">
    <location>
        <begin position="231"/>
        <end position="319"/>
    </location>
</feature>
<organism evidence="3 4">
    <name type="scientific">Byssothecium circinans</name>
    <dbReference type="NCBI Taxonomy" id="147558"/>
    <lineage>
        <taxon>Eukaryota</taxon>
        <taxon>Fungi</taxon>
        <taxon>Dikarya</taxon>
        <taxon>Ascomycota</taxon>
        <taxon>Pezizomycotina</taxon>
        <taxon>Dothideomycetes</taxon>
        <taxon>Pleosporomycetidae</taxon>
        <taxon>Pleosporales</taxon>
        <taxon>Massarineae</taxon>
        <taxon>Massarinaceae</taxon>
        <taxon>Byssothecium</taxon>
    </lineage>
</organism>
<dbReference type="InterPro" id="IPR051783">
    <property type="entry name" value="NAD(P)-dependent_oxidoreduct"/>
</dbReference>
<dbReference type="Pfam" id="PF01370">
    <property type="entry name" value="Epimerase"/>
    <property type="match status" value="1"/>
</dbReference>
<gene>
    <name evidence="3" type="ORF">CC80DRAFT_598980</name>
</gene>
<protein>
    <recommendedName>
        <fullName evidence="2">NAD-dependent epimerase/dehydratase domain-containing protein</fullName>
    </recommendedName>
</protein>
<evidence type="ECO:0000313" key="4">
    <source>
        <dbReference type="Proteomes" id="UP000800035"/>
    </source>
</evidence>
<dbReference type="GO" id="GO:0005737">
    <property type="term" value="C:cytoplasm"/>
    <property type="evidence" value="ECO:0007669"/>
    <property type="project" value="TreeGrafter"/>
</dbReference>
<keyword evidence="4" id="KW-1185">Reference proteome</keyword>
<dbReference type="InterPro" id="IPR001509">
    <property type="entry name" value="Epimerase_deHydtase"/>
</dbReference>
<dbReference type="OrthoDB" id="10262413at2759"/>
<reference evidence="3" key="1">
    <citation type="journal article" date="2020" name="Stud. Mycol.">
        <title>101 Dothideomycetes genomes: a test case for predicting lifestyles and emergence of pathogens.</title>
        <authorList>
            <person name="Haridas S."/>
            <person name="Albert R."/>
            <person name="Binder M."/>
            <person name="Bloem J."/>
            <person name="Labutti K."/>
            <person name="Salamov A."/>
            <person name="Andreopoulos B."/>
            <person name="Baker S."/>
            <person name="Barry K."/>
            <person name="Bills G."/>
            <person name="Bluhm B."/>
            <person name="Cannon C."/>
            <person name="Castanera R."/>
            <person name="Culley D."/>
            <person name="Daum C."/>
            <person name="Ezra D."/>
            <person name="Gonzalez J."/>
            <person name="Henrissat B."/>
            <person name="Kuo A."/>
            <person name="Liang C."/>
            <person name="Lipzen A."/>
            <person name="Lutzoni F."/>
            <person name="Magnuson J."/>
            <person name="Mondo S."/>
            <person name="Nolan M."/>
            <person name="Ohm R."/>
            <person name="Pangilinan J."/>
            <person name="Park H.-J."/>
            <person name="Ramirez L."/>
            <person name="Alfaro M."/>
            <person name="Sun H."/>
            <person name="Tritt A."/>
            <person name="Yoshinaga Y."/>
            <person name="Zwiers L.-H."/>
            <person name="Turgeon B."/>
            <person name="Goodwin S."/>
            <person name="Spatafora J."/>
            <person name="Crous P."/>
            <person name="Grigoriev I."/>
        </authorList>
    </citation>
    <scope>NUCLEOTIDE SEQUENCE</scope>
    <source>
        <strain evidence="3">CBS 675.92</strain>
    </source>
</reference>
<evidence type="ECO:0000259" key="2">
    <source>
        <dbReference type="Pfam" id="PF01370"/>
    </source>
</evidence>
<evidence type="ECO:0000256" key="1">
    <source>
        <dbReference type="SAM" id="MobiDB-lite"/>
    </source>
</evidence>
<dbReference type="InterPro" id="IPR036291">
    <property type="entry name" value="NAD(P)-bd_dom_sf"/>
</dbReference>
<dbReference type="AlphaFoldDB" id="A0A6A5TCK0"/>
<dbReference type="Gene3D" id="3.40.50.720">
    <property type="entry name" value="NAD(P)-binding Rossmann-like Domain"/>
    <property type="match status" value="1"/>
</dbReference>
<dbReference type="SUPFAM" id="SSF51735">
    <property type="entry name" value="NAD(P)-binding Rossmann-fold domains"/>
    <property type="match status" value="1"/>
</dbReference>
<dbReference type="GO" id="GO:0004029">
    <property type="term" value="F:aldehyde dehydrogenase (NAD+) activity"/>
    <property type="evidence" value="ECO:0007669"/>
    <property type="project" value="TreeGrafter"/>
</dbReference>
<dbReference type="PANTHER" id="PTHR48079:SF6">
    <property type="entry name" value="NAD(P)-BINDING DOMAIN-CONTAINING PROTEIN-RELATED"/>
    <property type="match status" value="1"/>
</dbReference>
<dbReference type="Proteomes" id="UP000800035">
    <property type="component" value="Unassembled WGS sequence"/>
</dbReference>
<dbReference type="PANTHER" id="PTHR48079">
    <property type="entry name" value="PROTEIN YEEZ"/>
    <property type="match status" value="1"/>
</dbReference>
<name>A0A6A5TCK0_9PLEO</name>
<evidence type="ECO:0000313" key="3">
    <source>
        <dbReference type="EMBL" id="KAF1949392.1"/>
    </source>
</evidence>
<dbReference type="EMBL" id="ML977038">
    <property type="protein sequence ID" value="KAF1949392.1"/>
    <property type="molecule type" value="Genomic_DNA"/>
</dbReference>
<sequence>MFGKGIHGTMRDPVNRGTSGPPKLKSQGESLKYTYLKRPERVLHCIGVTDFLPTTGFEALYSHSFSPQGTGGSVSVKGGTGMPVELNESFHTTGHQVATFNAWGRMDGSFRLQKCDTFNSILGRIFVRVLAPVESTPSNAGLEDTKFIEDLAANYDIIVNTGSGFIASGAIAFVNGLARRVKAGKPTPWMLHVSGCTNLADRPLTQPPKPLREWNDEEDATEILEFMKALDKEEPYDQRTAELGVLEAAAASGVQAVSVNTPVIFGEGTGLFNQQGLVIPLILMYVVQHGYGWTLNETANFDWVHILDLADLFVLLVRTILEREDRGVGYIKTGVMFAAVGRTLIKDINQRCLDVAFTDGVLPRDDTPKEKEIRLVSLEEIADKLTAGRLDVAERGWGGHKATKGA</sequence>